<comment type="caution">
    <text evidence="2">The sequence shown here is derived from an EMBL/GenBank/DDBJ whole genome shotgun (WGS) entry which is preliminary data.</text>
</comment>
<dbReference type="AlphaFoldDB" id="A0A6G4D888"/>
<dbReference type="EMBL" id="SWNS01000002">
    <property type="protein sequence ID" value="NFD87145.1"/>
    <property type="molecule type" value="Genomic_DNA"/>
</dbReference>
<dbReference type="InterPro" id="IPR057174">
    <property type="entry name" value="DUF7852"/>
</dbReference>
<name>A0A6G4D888_CLOBO</name>
<accession>A0A6G4D888</accession>
<evidence type="ECO:0000259" key="1">
    <source>
        <dbReference type="Pfam" id="PF25250"/>
    </source>
</evidence>
<organism evidence="2">
    <name type="scientific">Clostridium botulinum</name>
    <dbReference type="NCBI Taxonomy" id="1491"/>
    <lineage>
        <taxon>Bacteria</taxon>
        <taxon>Bacillati</taxon>
        <taxon>Bacillota</taxon>
        <taxon>Clostridia</taxon>
        <taxon>Eubacteriales</taxon>
        <taxon>Clostridiaceae</taxon>
        <taxon>Clostridium</taxon>
    </lineage>
</organism>
<proteinExistence type="predicted"/>
<gene>
    <name evidence="2" type="ORF">FCV13_03795</name>
</gene>
<feature type="domain" description="DUF7852" evidence="1">
    <location>
        <begin position="66"/>
        <end position="192"/>
    </location>
</feature>
<sequence>MKKNNKKDNNNKKSKINNIKNNYNNITSIEQMIYTIKIILKYYNRMSGYSKGYLTREYIRKKRKVIKNSNNNQDAINYKKIKENVKSKDQEKNNIEVKDKLKQVDTHNKIINIPIIVAERYIDIFIEEKIELEDLAFEVNEIKNNIYLNDYKVIPSKIENKNLCTEGRVFIKGNIKNKIQYNTVENMSSNSVSGKVKYKVVYIPFQCNSIINFQMPLSVNFEGEFVEEIKCNMKSAEVFGSNLYETKNELVIHSFKSFNEKIMLRLHLTFTQEKKVIINEFL</sequence>
<evidence type="ECO:0000313" key="2">
    <source>
        <dbReference type="EMBL" id="NFD87145.1"/>
    </source>
</evidence>
<dbReference type="Pfam" id="PF25250">
    <property type="entry name" value="DUF7852"/>
    <property type="match status" value="1"/>
</dbReference>
<reference evidence="2" key="1">
    <citation type="submission" date="2019-04" db="EMBL/GenBank/DDBJ databases">
        <title>Genome sequencing of Clostridium botulinum Groups I-IV and Clostridium butyricum.</title>
        <authorList>
            <person name="Brunt J."/>
            <person name="Van Vliet A.H.M."/>
            <person name="Stringer S.C."/>
            <person name="Carter A.T."/>
            <person name="Peck M.W."/>
        </authorList>
    </citation>
    <scope>NUCLEOTIDE SEQUENCE</scope>
    <source>
        <strain evidence="2">Colworth BL165</strain>
    </source>
</reference>
<protein>
    <recommendedName>
        <fullName evidence="1">DUF7852 domain-containing protein</fullName>
    </recommendedName>
</protein>